<protein>
    <recommendedName>
        <fullName evidence="1">Glycosyl transferase family 1 domain-containing protein</fullName>
    </recommendedName>
</protein>
<name>A0A0F9IXK6_9ZZZZ</name>
<dbReference type="PANTHER" id="PTHR12526">
    <property type="entry name" value="GLYCOSYLTRANSFERASE"/>
    <property type="match status" value="1"/>
</dbReference>
<dbReference type="Pfam" id="PF00534">
    <property type="entry name" value="Glycos_transf_1"/>
    <property type="match status" value="1"/>
</dbReference>
<feature type="domain" description="Glycosyl transferase family 1" evidence="1">
    <location>
        <begin position="176"/>
        <end position="270"/>
    </location>
</feature>
<comment type="caution">
    <text evidence="2">The sequence shown here is derived from an EMBL/GenBank/DDBJ whole genome shotgun (WGS) entry which is preliminary data.</text>
</comment>
<evidence type="ECO:0000313" key="2">
    <source>
        <dbReference type="EMBL" id="KKL91787.1"/>
    </source>
</evidence>
<accession>A0A0F9IXK6</accession>
<reference evidence="2" key="1">
    <citation type="journal article" date="2015" name="Nature">
        <title>Complex archaea that bridge the gap between prokaryotes and eukaryotes.</title>
        <authorList>
            <person name="Spang A."/>
            <person name="Saw J.H."/>
            <person name="Jorgensen S.L."/>
            <person name="Zaremba-Niedzwiedzka K."/>
            <person name="Martijn J."/>
            <person name="Lind A.E."/>
            <person name="van Eijk R."/>
            <person name="Schleper C."/>
            <person name="Guy L."/>
            <person name="Ettema T.J."/>
        </authorList>
    </citation>
    <scope>NUCLEOTIDE SEQUENCE</scope>
</reference>
<organism evidence="2">
    <name type="scientific">marine sediment metagenome</name>
    <dbReference type="NCBI Taxonomy" id="412755"/>
    <lineage>
        <taxon>unclassified sequences</taxon>
        <taxon>metagenomes</taxon>
        <taxon>ecological metagenomes</taxon>
    </lineage>
</organism>
<dbReference type="SUPFAM" id="SSF53756">
    <property type="entry name" value="UDP-Glycosyltransferase/glycogen phosphorylase"/>
    <property type="match status" value="1"/>
</dbReference>
<dbReference type="AlphaFoldDB" id="A0A0F9IXK6"/>
<gene>
    <name evidence="2" type="ORF">LCGC14_1891170</name>
</gene>
<dbReference type="GO" id="GO:0016757">
    <property type="term" value="F:glycosyltransferase activity"/>
    <property type="evidence" value="ECO:0007669"/>
    <property type="project" value="InterPro"/>
</dbReference>
<feature type="non-terminal residue" evidence="2">
    <location>
        <position position="325"/>
    </location>
</feature>
<dbReference type="EMBL" id="LAZR01019643">
    <property type="protein sequence ID" value="KKL91787.1"/>
    <property type="molecule type" value="Genomic_DNA"/>
</dbReference>
<evidence type="ECO:0000259" key="1">
    <source>
        <dbReference type="Pfam" id="PF00534"/>
    </source>
</evidence>
<proteinExistence type="predicted"/>
<dbReference type="Gene3D" id="3.40.50.2000">
    <property type="entry name" value="Glycogen Phosphorylase B"/>
    <property type="match status" value="2"/>
</dbReference>
<dbReference type="CDD" id="cd03801">
    <property type="entry name" value="GT4_PimA-like"/>
    <property type="match status" value="1"/>
</dbReference>
<sequence>MKVFINPTWTKKDKADGGIRRVSEAQWKYLPQFGIEPVLNIHEADLIATHGTSKVSIAGKPIVNHNHGAYWDRYDWPDWAHEANKQVVDAMSQAVAHTAPSEWVANALRRGMLVYPEVVHHGVDPDEWTPPEDDWGQYVLWNKARADLVSDPDDLQHLASLMPEVSFKTTIGNATPNVDVIGVMPIENMKGWIQHAGLYLCTARETFGIGTLEAMACGVPVVGWDWGGQQEIIRHGETGFLAKPYDYEALVEGVRWAIENRKTLSENAREDVLARWTWEPRIFQYAELYKRTLEWWEEPDVKVSVIVTTHNLNHYLGDCLDSVAS</sequence>
<dbReference type="InterPro" id="IPR001296">
    <property type="entry name" value="Glyco_trans_1"/>
</dbReference>